<sequence length="119" mass="12522">MNDQQRPTHVSVQLTDCARQDADAVFSALGTAFPTVVEPSAHGPEAADGRPTVWSTTVDVERAGEITAGASLSGPVVADISGGYQAVEQVRRALKGCYHAEEEGGASGDQEKELRLRLT</sequence>
<name>A0ABQ7FK87_9ACTN</name>
<comment type="caution">
    <text evidence="1">The sequence shown here is derived from an EMBL/GenBank/DDBJ whole genome shotgun (WGS) entry which is preliminary data.</text>
</comment>
<dbReference type="RefSeq" id="WP_098754753.1">
    <property type="nucleotide sequence ID" value="NZ_WHPN01000251.1"/>
</dbReference>
<keyword evidence="2" id="KW-1185">Reference proteome</keyword>
<dbReference type="Proteomes" id="UP000621266">
    <property type="component" value="Unassembled WGS sequence"/>
</dbReference>
<proteinExistence type="predicted"/>
<reference evidence="1 2" key="1">
    <citation type="submission" date="2019-10" db="EMBL/GenBank/DDBJ databases">
        <title>Streptomyces tenebrisbrunneis sp.nov., an endogenous actinomycete isolated from of Lycium ruthenicum.</title>
        <authorList>
            <person name="Ma L."/>
        </authorList>
    </citation>
    <scope>NUCLEOTIDE SEQUENCE [LARGE SCALE GENOMIC DNA]</scope>
    <source>
        <strain evidence="1 2">TRM 66187</strain>
    </source>
</reference>
<evidence type="ECO:0000313" key="2">
    <source>
        <dbReference type="Proteomes" id="UP000621266"/>
    </source>
</evidence>
<gene>
    <name evidence="1" type="ORF">GCU69_10655</name>
</gene>
<organism evidence="1 2">
    <name type="scientific">Streptomyces lycii</name>
    <dbReference type="NCBI Taxonomy" id="2654337"/>
    <lineage>
        <taxon>Bacteria</taxon>
        <taxon>Bacillati</taxon>
        <taxon>Actinomycetota</taxon>
        <taxon>Actinomycetes</taxon>
        <taxon>Kitasatosporales</taxon>
        <taxon>Streptomycetaceae</taxon>
        <taxon>Streptomyces</taxon>
    </lineage>
</organism>
<accession>A0ABQ7FK87</accession>
<protein>
    <submittedName>
        <fullName evidence="1">Uncharacterized protein</fullName>
    </submittedName>
</protein>
<evidence type="ECO:0000313" key="1">
    <source>
        <dbReference type="EMBL" id="KAF4409105.1"/>
    </source>
</evidence>
<dbReference type="EMBL" id="WHPN01000251">
    <property type="protein sequence ID" value="KAF4409105.1"/>
    <property type="molecule type" value="Genomic_DNA"/>
</dbReference>